<feature type="compositionally biased region" description="Low complexity" evidence="4">
    <location>
        <begin position="214"/>
        <end position="225"/>
    </location>
</feature>
<dbReference type="PANTHER" id="PTHR11474:SF126">
    <property type="entry name" value="TYROSINASE-LIKE PROTEIN TYR-1-RELATED"/>
    <property type="match status" value="1"/>
</dbReference>
<dbReference type="Pfam" id="PF00264">
    <property type="entry name" value="Tyrosinase"/>
    <property type="match status" value="1"/>
</dbReference>
<dbReference type="PANTHER" id="PTHR11474">
    <property type="entry name" value="TYROSINASE FAMILY MEMBER"/>
    <property type="match status" value="1"/>
</dbReference>
<gene>
    <name evidence="6" type="ORF">WA1_37375</name>
</gene>
<dbReference type="GO" id="GO:0016491">
    <property type="term" value="F:oxidoreductase activity"/>
    <property type="evidence" value="ECO:0007669"/>
    <property type="project" value="InterPro"/>
</dbReference>
<comment type="caution">
    <text evidence="6">The sequence shown here is derived from an EMBL/GenBank/DDBJ whole genome shotgun (WGS) entry which is preliminary data.</text>
</comment>
<sequence length="477" mass="51751">MKISRKAIKTLILAGLVAVLIVFGTPAISYNAEPYKHEQASINTNLAALDVNHNGSASRYSDSIRLARRQVVTAKVRKNVVDLTSEEKHAFVNALKTLKHTFSEGSQLSIYDQFVAVHVAAMGLMFDSARGPAAGHDGAHESDLFLPWHREFIHRFEQALRSVDASVTLPYWDWTDAKALSVIFQDDFMGPNGQGVTISIPLDLGNAQGGLPTSSNSSPNGAPNGFTPPNSSNGGSGAPNLVEVQGGPVLSGPFSLASGWVLNPDLHFKPSGETLGNTILRFLQVPPTNNYPVPKEDVDQLFPINDYQTFRLTLEGFIKPNSTGQPTPGVFQHNYFHSFVGGATFDPAVGRPEPLGTMADLAGSINDPVFWLIHSNVDRLWAEWQEKGHRGSAYYPASGNKYGENLNDRLWPWDGGESTPANWGPGDLLSLLPSFSSDDIVTPANTLNYKKYGYTYDTLKVSSRQLSKGGVKKVAGV</sequence>
<feature type="domain" description="Tyrosinase copper-binding" evidence="5">
    <location>
        <begin position="367"/>
        <end position="378"/>
    </location>
</feature>
<proteinExistence type="inferred from homology"/>
<dbReference type="STRING" id="128403.WA1_37375"/>
<dbReference type="PROSITE" id="PS00498">
    <property type="entry name" value="TYROSINASE_2"/>
    <property type="match status" value="1"/>
</dbReference>
<evidence type="ECO:0000259" key="5">
    <source>
        <dbReference type="PROSITE" id="PS00498"/>
    </source>
</evidence>
<comment type="similarity">
    <text evidence="1">Belongs to the tyrosinase family.</text>
</comment>
<evidence type="ECO:0000313" key="6">
    <source>
        <dbReference type="EMBL" id="KYC38033.1"/>
    </source>
</evidence>
<keyword evidence="3" id="KW-0186">Copper</keyword>
<dbReference type="AlphaFoldDB" id="A0A139X072"/>
<evidence type="ECO:0000256" key="1">
    <source>
        <dbReference type="ARBA" id="ARBA00009928"/>
    </source>
</evidence>
<protein>
    <submittedName>
        <fullName evidence="6">Tyrosinase</fullName>
    </submittedName>
</protein>
<dbReference type="RefSeq" id="WP_017749293.1">
    <property type="nucleotide sequence ID" value="NZ_KQ976354.1"/>
</dbReference>
<dbReference type="Gene3D" id="1.10.1280.10">
    <property type="entry name" value="Di-copper center containing domain from catechol oxidase"/>
    <property type="match status" value="1"/>
</dbReference>
<accession>A0A139X072</accession>
<dbReference type="PRINTS" id="PR00092">
    <property type="entry name" value="TYROSINASE"/>
</dbReference>
<evidence type="ECO:0000313" key="7">
    <source>
        <dbReference type="Proteomes" id="UP000076925"/>
    </source>
</evidence>
<evidence type="ECO:0000256" key="4">
    <source>
        <dbReference type="SAM" id="MobiDB-lite"/>
    </source>
</evidence>
<name>A0A139X072_9CYAN</name>
<dbReference type="EMBL" id="ANNX02000042">
    <property type="protein sequence ID" value="KYC38033.1"/>
    <property type="molecule type" value="Genomic_DNA"/>
</dbReference>
<feature type="region of interest" description="Disordered" evidence="4">
    <location>
        <begin position="207"/>
        <end position="244"/>
    </location>
</feature>
<organism evidence="6 7">
    <name type="scientific">Scytonema hofmannii PCC 7110</name>
    <dbReference type="NCBI Taxonomy" id="128403"/>
    <lineage>
        <taxon>Bacteria</taxon>
        <taxon>Bacillati</taxon>
        <taxon>Cyanobacteriota</taxon>
        <taxon>Cyanophyceae</taxon>
        <taxon>Nostocales</taxon>
        <taxon>Scytonemataceae</taxon>
        <taxon>Scytonema</taxon>
    </lineage>
</organism>
<dbReference type="SUPFAM" id="SSF48056">
    <property type="entry name" value="Di-copper centre-containing domain"/>
    <property type="match status" value="1"/>
</dbReference>
<evidence type="ECO:0000256" key="2">
    <source>
        <dbReference type="ARBA" id="ARBA00022723"/>
    </source>
</evidence>
<dbReference type="InterPro" id="IPR050316">
    <property type="entry name" value="Tyrosinase/Hemocyanin"/>
</dbReference>
<evidence type="ECO:0000256" key="3">
    <source>
        <dbReference type="ARBA" id="ARBA00023008"/>
    </source>
</evidence>
<keyword evidence="7" id="KW-1185">Reference proteome</keyword>
<dbReference type="OrthoDB" id="2874181at2"/>
<reference evidence="6 7" key="1">
    <citation type="journal article" date="2013" name="Genome Biol. Evol.">
        <title>Genomes of Stigonematalean cyanobacteria (subsection V) and the evolution of oxygenic photosynthesis from prokaryotes to plastids.</title>
        <authorList>
            <person name="Dagan T."/>
            <person name="Roettger M."/>
            <person name="Stucken K."/>
            <person name="Landan G."/>
            <person name="Koch R."/>
            <person name="Major P."/>
            <person name="Gould S.B."/>
            <person name="Goremykin V.V."/>
            <person name="Rippka R."/>
            <person name="Tandeau de Marsac N."/>
            <person name="Gugger M."/>
            <person name="Lockhart P.J."/>
            <person name="Allen J.F."/>
            <person name="Brune I."/>
            <person name="Maus I."/>
            <person name="Puhler A."/>
            <person name="Martin W.F."/>
        </authorList>
    </citation>
    <scope>NUCLEOTIDE SEQUENCE [LARGE SCALE GENOMIC DNA]</scope>
    <source>
        <strain evidence="6 7">PCC 7110</strain>
    </source>
</reference>
<dbReference type="InterPro" id="IPR008922">
    <property type="entry name" value="Di-copper_centre_dom_sf"/>
</dbReference>
<dbReference type="Proteomes" id="UP000076925">
    <property type="component" value="Unassembled WGS sequence"/>
</dbReference>
<dbReference type="InterPro" id="IPR002227">
    <property type="entry name" value="Tyrosinase_Cu-bd"/>
</dbReference>
<keyword evidence="2" id="KW-0479">Metal-binding</keyword>
<dbReference type="GO" id="GO:0046872">
    <property type="term" value="F:metal ion binding"/>
    <property type="evidence" value="ECO:0007669"/>
    <property type="project" value="UniProtKB-KW"/>
</dbReference>